<dbReference type="Gene3D" id="1.10.1740.10">
    <property type="match status" value="1"/>
</dbReference>
<comment type="similarity">
    <text evidence="1">Belongs to the sigma-70 factor family. ECF subfamily.</text>
</comment>
<evidence type="ECO:0000313" key="9">
    <source>
        <dbReference type="EMBL" id="XCG65099.1"/>
    </source>
</evidence>
<keyword evidence="4" id="KW-0731">Sigma factor</keyword>
<dbReference type="SUPFAM" id="SSF54427">
    <property type="entry name" value="NTF2-like"/>
    <property type="match status" value="1"/>
</dbReference>
<dbReference type="GO" id="GO:0016987">
    <property type="term" value="F:sigma factor activity"/>
    <property type="evidence" value="ECO:0007669"/>
    <property type="project" value="UniProtKB-KW"/>
</dbReference>
<dbReference type="GO" id="GO:0006352">
    <property type="term" value="P:DNA-templated transcription initiation"/>
    <property type="evidence" value="ECO:0007669"/>
    <property type="project" value="InterPro"/>
</dbReference>
<dbReference type="Gene3D" id="1.10.10.10">
    <property type="entry name" value="Winged helix-like DNA-binding domain superfamily/Winged helix DNA-binding domain"/>
    <property type="match status" value="1"/>
</dbReference>
<dbReference type="Pfam" id="PF04542">
    <property type="entry name" value="Sigma70_r2"/>
    <property type="match status" value="1"/>
</dbReference>
<name>A0AAU8DTP4_9ACTN</name>
<keyword evidence="5" id="KW-0804">Transcription</keyword>
<dbReference type="NCBIfam" id="NF007214">
    <property type="entry name" value="PRK09636.1"/>
    <property type="match status" value="1"/>
</dbReference>
<comment type="subunit">
    <text evidence="2">Interacts transiently with the RNA polymerase catalytic core formed by RpoA, RpoB, RpoC and RpoZ (2 alpha, 1 beta, 1 beta' and 1 omega subunit) to form the RNA polymerase holoenzyme that can initiate transcription.</text>
</comment>
<organism evidence="9">
    <name type="scientific">Nakamurella sp. A5-74</name>
    <dbReference type="NCBI Taxonomy" id="3158264"/>
    <lineage>
        <taxon>Bacteria</taxon>
        <taxon>Bacillati</taxon>
        <taxon>Actinomycetota</taxon>
        <taxon>Actinomycetes</taxon>
        <taxon>Nakamurellales</taxon>
        <taxon>Nakamurellaceae</taxon>
        <taxon>Nakamurella</taxon>
    </lineage>
</organism>
<dbReference type="Pfam" id="PF08281">
    <property type="entry name" value="Sigma70_r4_2"/>
    <property type="match status" value="1"/>
</dbReference>
<dbReference type="InterPro" id="IPR036388">
    <property type="entry name" value="WH-like_DNA-bd_sf"/>
</dbReference>
<evidence type="ECO:0000256" key="4">
    <source>
        <dbReference type="ARBA" id="ARBA00023082"/>
    </source>
</evidence>
<feature type="domain" description="RNA polymerase sigma factor 70 region 4 type 2" evidence="8">
    <location>
        <begin position="123"/>
        <end position="173"/>
    </location>
</feature>
<dbReference type="EMBL" id="CP159218">
    <property type="protein sequence ID" value="XCG65099.1"/>
    <property type="molecule type" value="Genomic_DNA"/>
</dbReference>
<evidence type="ECO:0000256" key="1">
    <source>
        <dbReference type="ARBA" id="ARBA00010641"/>
    </source>
</evidence>
<dbReference type="InterPro" id="IPR013249">
    <property type="entry name" value="RNA_pol_sigma70_r4_t2"/>
</dbReference>
<evidence type="ECO:0000256" key="6">
    <source>
        <dbReference type="SAM" id="MobiDB-lite"/>
    </source>
</evidence>
<dbReference type="SUPFAM" id="SSF88946">
    <property type="entry name" value="Sigma2 domain of RNA polymerase sigma factors"/>
    <property type="match status" value="1"/>
</dbReference>
<evidence type="ECO:0000256" key="2">
    <source>
        <dbReference type="ARBA" id="ARBA00011344"/>
    </source>
</evidence>
<accession>A0AAU8DTP4</accession>
<evidence type="ECO:0000259" key="7">
    <source>
        <dbReference type="Pfam" id="PF04542"/>
    </source>
</evidence>
<dbReference type="SUPFAM" id="SSF88659">
    <property type="entry name" value="Sigma3 and sigma4 domains of RNA polymerase sigma factors"/>
    <property type="match status" value="1"/>
</dbReference>
<dbReference type="InterPro" id="IPR013325">
    <property type="entry name" value="RNA_pol_sigma_r2"/>
</dbReference>
<reference evidence="9" key="1">
    <citation type="submission" date="2024-05" db="EMBL/GenBank/DDBJ databases">
        <authorList>
            <person name="Cai S.Y."/>
            <person name="Jin L.M."/>
            <person name="Li H.R."/>
        </authorList>
    </citation>
    <scope>NUCLEOTIDE SEQUENCE</scope>
    <source>
        <strain evidence="9">A5-74</strain>
    </source>
</reference>
<dbReference type="NCBIfam" id="TIGR02957">
    <property type="entry name" value="SigX4"/>
    <property type="match status" value="1"/>
</dbReference>
<feature type="domain" description="RNA polymerase sigma-70 region 2" evidence="7">
    <location>
        <begin position="26"/>
        <end position="91"/>
    </location>
</feature>
<evidence type="ECO:0000259" key="8">
    <source>
        <dbReference type="Pfam" id="PF08281"/>
    </source>
</evidence>
<dbReference type="CDD" id="cd06171">
    <property type="entry name" value="Sigma70_r4"/>
    <property type="match status" value="1"/>
</dbReference>
<evidence type="ECO:0000256" key="5">
    <source>
        <dbReference type="ARBA" id="ARBA00023163"/>
    </source>
</evidence>
<dbReference type="RefSeq" id="WP_353650710.1">
    <property type="nucleotide sequence ID" value="NZ_CP159218.1"/>
</dbReference>
<protein>
    <submittedName>
        <fullName evidence="9">RNA polymerase sigma-70 factor</fullName>
    </submittedName>
</protein>
<dbReference type="InterPro" id="IPR032710">
    <property type="entry name" value="NTF2-like_dom_sf"/>
</dbReference>
<gene>
    <name evidence="9" type="ORF">ABLG96_07315</name>
</gene>
<dbReference type="Gene3D" id="3.10.450.50">
    <property type="match status" value="1"/>
</dbReference>
<feature type="region of interest" description="Disordered" evidence="6">
    <location>
        <begin position="1"/>
        <end position="21"/>
    </location>
</feature>
<dbReference type="InterPro" id="IPR007627">
    <property type="entry name" value="RNA_pol_sigma70_r2"/>
</dbReference>
<dbReference type="GO" id="GO:0003677">
    <property type="term" value="F:DNA binding"/>
    <property type="evidence" value="ECO:0007669"/>
    <property type="project" value="InterPro"/>
</dbReference>
<sequence>MIGREPELEPEPGGGPASAPDPALVFAAHRPLLFTIAYEITGSAADAEDVVQDSWLRWAEVDPGAVRSPRAYLAQIVTRQALNRLRSAARRREEYVGPWLPEPLLTAPDVADDVVLAESVSMAMMVVLETLTPDERAVFVLREVFGFSHDEIAAAIGRNAPAVRQIAHRARSHVRARRPVAGAAASPETGEAILHQFLTATSTGDLQGLMDLLAPDVVLITDGGGIRQAALRPILGADKTARFLIGVMSGLGGAEVLIESVRVNGEPGSVVRIGDVTDTVGSVAVVDGRIAAIHLVRNPDKLRTLVQRPLTR</sequence>
<keyword evidence="3" id="KW-0805">Transcription regulation</keyword>
<dbReference type="PANTHER" id="PTHR30173">
    <property type="entry name" value="SIGMA 19 FACTOR"/>
    <property type="match status" value="1"/>
</dbReference>
<dbReference type="PANTHER" id="PTHR30173:SF36">
    <property type="entry name" value="ECF RNA POLYMERASE SIGMA FACTOR SIGJ"/>
    <property type="match status" value="1"/>
</dbReference>
<dbReference type="InterPro" id="IPR014303">
    <property type="entry name" value="RNA_pol_sigma-70_ECF"/>
</dbReference>
<dbReference type="NCBIfam" id="TIGR02937">
    <property type="entry name" value="sigma70-ECF"/>
    <property type="match status" value="1"/>
</dbReference>
<proteinExistence type="inferred from homology"/>
<dbReference type="InterPro" id="IPR013324">
    <property type="entry name" value="RNA_pol_sigma_r3/r4-like"/>
</dbReference>
<dbReference type="InterPro" id="IPR014284">
    <property type="entry name" value="RNA_pol_sigma-70_dom"/>
</dbReference>
<evidence type="ECO:0000256" key="3">
    <source>
        <dbReference type="ARBA" id="ARBA00023015"/>
    </source>
</evidence>
<dbReference type="InterPro" id="IPR052704">
    <property type="entry name" value="ECF_Sigma-70_Domain"/>
</dbReference>
<dbReference type="AlphaFoldDB" id="A0AAU8DTP4"/>